<name>A0A8S0TP45_OLEEU</name>
<sequence length="350" mass="40551">MKKQENNKATGLEDNFNRLPDRLLVSIFTKLADLKFLCRCSIVCKRFASTMSLIQSVSLILPSSEAFSFESTRNECKLFQKILCIKSEEIPAYIRSKSLEKLNFIIFLQKFKKLESIYLEFTCPQKIANSSFLLWKAKCGSGRAEIESLVCLIPGSVHKMTEYQPDEKQGNQVYTSEDCQFHNCLGLCWSFMECIHLLCVLIKCHHSLKCVTVTNSEKQGKLVLKDEQLVMWRNSLHIGNRFDCELPLYLVTASLKVLNLPLSGYRMKRVFLVFIKFLELAREDYDDDDDDYDGGLDDLEDWDIEEAIKTWDFEEEEKLLGEALKEIAAKHYKQFFIDHMRLRSGSDSSE</sequence>
<feature type="domain" description="F-box" evidence="1">
    <location>
        <begin position="13"/>
        <end position="64"/>
    </location>
</feature>
<dbReference type="InterPro" id="IPR036047">
    <property type="entry name" value="F-box-like_dom_sf"/>
</dbReference>
<proteinExistence type="predicted"/>
<gene>
    <name evidence="2" type="ORF">OLEA9_A032902</name>
</gene>
<dbReference type="Gramene" id="OE9A032902T1">
    <property type="protein sequence ID" value="OE9A032902C1"/>
    <property type="gene ID" value="OE9A032902"/>
</dbReference>
<dbReference type="Pfam" id="PF12937">
    <property type="entry name" value="F-box-like"/>
    <property type="match status" value="1"/>
</dbReference>
<comment type="caution">
    <text evidence="2">The sequence shown here is derived from an EMBL/GenBank/DDBJ whole genome shotgun (WGS) entry which is preliminary data.</text>
</comment>
<protein>
    <submittedName>
        <fullName evidence="2">F-box At1g22220-like</fullName>
    </submittedName>
</protein>
<dbReference type="InterPro" id="IPR001810">
    <property type="entry name" value="F-box_dom"/>
</dbReference>
<dbReference type="Gene3D" id="1.20.1280.50">
    <property type="match status" value="1"/>
</dbReference>
<dbReference type="PANTHER" id="PTHR31215">
    <property type="entry name" value="OS05G0510400 PROTEIN-RELATED"/>
    <property type="match status" value="1"/>
</dbReference>
<dbReference type="EMBL" id="CACTIH010007284">
    <property type="protein sequence ID" value="CAA3007768.1"/>
    <property type="molecule type" value="Genomic_DNA"/>
</dbReference>
<evidence type="ECO:0000313" key="2">
    <source>
        <dbReference type="EMBL" id="CAA3007768.1"/>
    </source>
</evidence>
<dbReference type="PROSITE" id="PS50181">
    <property type="entry name" value="FBOX"/>
    <property type="match status" value="1"/>
</dbReference>
<dbReference type="InterPro" id="IPR044809">
    <property type="entry name" value="AUF1-like"/>
</dbReference>
<evidence type="ECO:0000313" key="3">
    <source>
        <dbReference type="Proteomes" id="UP000594638"/>
    </source>
</evidence>
<reference evidence="2 3" key="1">
    <citation type="submission" date="2019-12" db="EMBL/GenBank/DDBJ databases">
        <authorList>
            <person name="Alioto T."/>
            <person name="Alioto T."/>
            <person name="Gomez Garrido J."/>
        </authorList>
    </citation>
    <scope>NUCLEOTIDE SEQUENCE [LARGE SCALE GENOMIC DNA]</scope>
</reference>
<keyword evidence="3" id="KW-1185">Reference proteome</keyword>
<dbReference type="Proteomes" id="UP000594638">
    <property type="component" value="Unassembled WGS sequence"/>
</dbReference>
<evidence type="ECO:0000259" key="1">
    <source>
        <dbReference type="PROSITE" id="PS50181"/>
    </source>
</evidence>
<dbReference type="SUPFAM" id="SSF81383">
    <property type="entry name" value="F-box domain"/>
    <property type="match status" value="1"/>
</dbReference>
<dbReference type="AlphaFoldDB" id="A0A8S0TP45"/>
<organism evidence="2 3">
    <name type="scientific">Olea europaea subsp. europaea</name>
    <dbReference type="NCBI Taxonomy" id="158383"/>
    <lineage>
        <taxon>Eukaryota</taxon>
        <taxon>Viridiplantae</taxon>
        <taxon>Streptophyta</taxon>
        <taxon>Embryophyta</taxon>
        <taxon>Tracheophyta</taxon>
        <taxon>Spermatophyta</taxon>
        <taxon>Magnoliopsida</taxon>
        <taxon>eudicotyledons</taxon>
        <taxon>Gunneridae</taxon>
        <taxon>Pentapetalae</taxon>
        <taxon>asterids</taxon>
        <taxon>lamiids</taxon>
        <taxon>Lamiales</taxon>
        <taxon>Oleaceae</taxon>
        <taxon>Oleeae</taxon>
        <taxon>Olea</taxon>
    </lineage>
</organism>
<accession>A0A8S0TP45</accession>
<dbReference type="OrthoDB" id="911631at2759"/>